<dbReference type="InterPro" id="IPR051207">
    <property type="entry name" value="ComplexI_NDUFA9_subunit"/>
</dbReference>
<dbReference type="Proteomes" id="UP000217199">
    <property type="component" value="Unassembled WGS sequence"/>
</dbReference>
<dbReference type="InParanoid" id="A0A286USK2"/>
<proteinExistence type="predicted"/>
<dbReference type="OrthoDB" id="275457at2759"/>
<name>A0A286USK2_9AGAM</name>
<dbReference type="CDD" id="cd05271">
    <property type="entry name" value="NDUFA9_like_SDR_a"/>
    <property type="match status" value="1"/>
</dbReference>
<accession>A0A286USK2</accession>
<dbReference type="InterPro" id="IPR001509">
    <property type="entry name" value="Epimerase_deHydtase"/>
</dbReference>
<dbReference type="EMBL" id="NBII01000002">
    <property type="protein sequence ID" value="PAV22534.1"/>
    <property type="molecule type" value="Genomic_DNA"/>
</dbReference>
<dbReference type="PANTHER" id="PTHR12126">
    <property type="entry name" value="NADH-UBIQUINONE OXIDOREDUCTASE 39 KDA SUBUNIT-RELATED"/>
    <property type="match status" value="1"/>
</dbReference>
<evidence type="ECO:0000313" key="2">
    <source>
        <dbReference type="EMBL" id="PAV22534.1"/>
    </source>
</evidence>
<gene>
    <name evidence="2" type="ORF">PNOK_0249100</name>
</gene>
<dbReference type="SUPFAM" id="SSF51735">
    <property type="entry name" value="NAD(P)-binding Rossmann-fold domains"/>
    <property type="match status" value="1"/>
</dbReference>
<comment type="caution">
    <text evidence="2">The sequence shown here is derived from an EMBL/GenBank/DDBJ whole genome shotgun (WGS) entry which is preliminary data.</text>
</comment>
<dbReference type="InterPro" id="IPR036291">
    <property type="entry name" value="NAD(P)-bd_dom_sf"/>
</dbReference>
<dbReference type="STRING" id="2282107.A0A286USK2"/>
<feature type="domain" description="NAD-dependent epimerase/dehydratase" evidence="1">
    <location>
        <begin position="7"/>
        <end position="205"/>
    </location>
</feature>
<evidence type="ECO:0000313" key="3">
    <source>
        <dbReference type="Proteomes" id="UP000217199"/>
    </source>
</evidence>
<dbReference type="GO" id="GO:0005739">
    <property type="term" value="C:mitochondrion"/>
    <property type="evidence" value="ECO:0007669"/>
    <property type="project" value="TreeGrafter"/>
</dbReference>
<evidence type="ECO:0000259" key="1">
    <source>
        <dbReference type="Pfam" id="PF01370"/>
    </source>
</evidence>
<keyword evidence="3" id="KW-1185">Reference proteome</keyword>
<reference evidence="2 3" key="1">
    <citation type="journal article" date="2017" name="Mol. Ecol.">
        <title>Comparative and population genomic landscape of Phellinus noxius: A hypervariable fungus causing root rot in trees.</title>
        <authorList>
            <person name="Chung C.L."/>
            <person name="Lee T.J."/>
            <person name="Akiba M."/>
            <person name="Lee H.H."/>
            <person name="Kuo T.H."/>
            <person name="Liu D."/>
            <person name="Ke H.M."/>
            <person name="Yokoi T."/>
            <person name="Roa M.B."/>
            <person name="Lu M.J."/>
            <person name="Chang Y.Y."/>
            <person name="Ann P.J."/>
            <person name="Tsai J.N."/>
            <person name="Chen C.Y."/>
            <person name="Tzean S.S."/>
            <person name="Ota Y."/>
            <person name="Hattori T."/>
            <person name="Sahashi N."/>
            <person name="Liou R.F."/>
            <person name="Kikuchi T."/>
            <person name="Tsai I.J."/>
        </authorList>
    </citation>
    <scope>NUCLEOTIDE SEQUENCE [LARGE SCALE GENOMIC DNA]</scope>
    <source>
        <strain evidence="2 3">FFPRI411160</strain>
    </source>
</reference>
<dbReference type="AlphaFoldDB" id="A0A286USK2"/>
<dbReference type="Gene3D" id="3.40.50.720">
    <property type="entry name" value="NAD(P)-binding Rossmann-like Domain"/>
    <property type="match status" value="1"/>
</dbReference>
<dbReference type="GO" id="GO:0044877">
    <property type="term" value="F:protein-containing complex binding"/>
    <property type="evidence" value="ECO:0007669"/>
    <property type="project" value="TreeGrafter"/>
</dbReference>
<sequence length="322" mass="35162">MAQKVVICGAGFLGTYITRALVSNKTFGSKRIIQLTSRQRPDNLLFKLQPELGESQLLAAAADVRKRETLDQAFDGASVVISLVGIMHGSPTDFEDIQWHGAENVATSAKKQGAKVVHISAIGADEFSKIPYARTKALGEKAVREICADSTIIRPSIIFGPGDGFFARFATLSKFLPFMPVFGGGQTKFQPVYVGDVARAVEIASRVDDPEALSSTNGKVFEAGGPEIFTYEEVMKLVLKYTGRKRSIISVPYGVGRMQGMLLEKLPPNLFTLTRDQVEQLKIDNIVNTSPPADHASFPKLLEKFEGDSLKGVNEILPKYLH</sequence>
<protein>
    <submittedName>
        <fullName evidence="2">NADH dehydrogenase</fullName>
    </submittedName>
</protein>
<dbReference type="Pfam" id="PF01370">
    <property type="entry name" value="Epimerase"/>
    <property type="match status" value="1"/>
</dbReference>
<organism evidence="2 3">
    <name type="scientific">Pyrrhoderma noxium</name>
    <dbReference type="NCBI Taxonomy" id="2282107"/>
    <lineage>
        <taxon>Eukaryota</taxon>
        <taxon>Fungi</taxon>
        <taxon>Dikarya</taxon>
        <taxon>Basidiomycota</taxon>
        <taxon>Agaricomycotina</taxon>
        <taxon>Agaricomycetes</taxon>
        <taxon>Hymenochaetales</taxon>
        <taxon>Hymenochaetaceae</taxon>
        <taxon>Pyrrhoderma</taxon>
    </lineage>
</organism>
<dbReference type="PANTHER" id="PTHR12126:SF11">
    <property type="entry name" value="NADH DEHYDROGENASE [UBIQUINONE] 1 ALPHA SUBCOMPLEX SUBUNIT 9, MITOCHONDRIAL"/>
    <property type="match status" value="1"/>
</dbReference>